<evidence type="ECO:0000313" key="4">
    <source>
        <dbReference type="Proteomes" id="UP000615989"/>
    </source>
</evidence>
<evidence type="ECO:0000259" key="1">
    <source>
        <dbReference type="Pfam" id="PF13175"/>
    </source>
</evidence>
<dbReference type="Pfam" id="PF13304">
    <property type="entry name" value="AAA_21"/>
    <property type="match status" value="1"/>
</dbReference>
<dbReference type="InterPro" id="IPR014555">
    <property type="entry name" value="RecF-like"/>
</dbReference>
<evidence type="ECO:0000259" key="2">
    <source>
        <dbReference type="Pfam" id="PF13304"/>
    </source>
</evidence>
<dbReference type="PIRSF" id="PIRSF029347">
    <property type="entry name" value="RecF"/>
    <property type="match status" value="1"/>
</dbReference>
<dbReference type="Proteomes" id="UP000615989">
    <property type="component" value="Unassembled WGS sequence"/>
</dbReference>
<gene>
    <name evidence="3" type="ORF">GO606_03750</name>
</gene>
<dbReference type="InterPro" id="IPR041685">
    <property type="entry name" value="AAA_GajA/Old/RecF-like"/>
</dbReference>
<dbReference type="InterPro" id="IPR051396">
    <property type="entry name" value="Bact_Antivir_Def_Nuclease"/>
</dbReference>
<comment type="caution">
    <text evidence="3">The sequence shown here is derived from an EMBL/GenBank/DDBJ whole genome shotgun (WGS) entry which is preliminary data.</text>
</comment>
<proteinExistence type="predicted"/>
<dbReference type="RefSeq" id="WP_169117245.1">
    <property type="nucleotide sequence ID" value="NZ_WTVG02000036.1"/>
</dbReference>
<dbReference type="Pfam" id="PF13175">
    <property type="entry name" value="AAA_15"/>
    <property type="match status" value="1"/>
</dbReference>
<organism evidence="3 4">
    <name type="scientific">Aromatoleum anaerobium</name>
    <dbReference type="NCBI Taxonomy" id="182180"/>
    <lineage>
        <taxon>Bacteria</taxon>
        <taxon>Pseudomonadati</taxon>
        <taxon>Pseudomonadota</taxon>
        <taxon>Betaproteobacteria</taxon>
        <taxon>Rhodocyclales</taxon>
        <taxon>Rhodocyclaceae</taxon>
        <taxon>Aromatoleum</taxon>
    </lineage>
</organism>
<name>A0ABX1PH64_9RHOO</name>
<dbReference type="PANTHER" id="PTHR43581">
    <property type="entry name" value="ATP/GTP PHOSPHATASE"/>
    <property type="match status" value="1"/>
</dbReference>
<feature type="domain" description="Endonuclease GajA/Old nuclease/RecF-like AAA" evidence="1">
    <location>
        <begin position="1"/>
        <end position="46"/>
    </location>
</feature>
<dbReference type="PANTHER" id="PTHR43581:SF4">
    <property type="entry name" value="ATP_GTP PHOSPHATASE"/>
    <property type="match status" value="1"/>
</dbReference>
<keyword evidence="4" id="KW-1185">Reference proteome</keyword>
<dbReference type="InterPro" id="IPR003959">
    <property type="entry name" value="ATPase_AAA_core"/>
</dbReference>
<protein>
    <submittedName>
        <fullName evidence="3">AAA family ATPase</fullName>
    </submittedName>
</protein>
<accession>A0ABX1PH64</accession>
<reference evidence="3" key="1">
    <citation type="submission" date="2019-12" db="EMBL/GenBank/DDBJ databases">
        <title>Comparative genomics gives insights into the taxonomy of the Azoarcus-Aromatoleum group and reveals separate origins of nif in the plant-associated Azoarcus and non-plant-associated Aromatoleum sub-groups.</title>
        <authorList>
            <person name="Lafos M."/>
            <person name="Maluk M."/>
            <person name="Batista M."/>
            <person name="Junghare M."/>
            <person name="Carmona M."/>
            <person name="Faoro H."/>
            <person name="Cruz L.M."/>
            <person name="Battistoni F."/>
            <person name="De Souza E."/>
            <person name="Pedrosa F."/>
            <person name="Chen W.-M."/>
            <person name="Poole P.S."/>
            <person name="Dixon R.A."/>
            <person name="James E.K."/>
        </authorList>
    </citation>
    <scope>NUCLEOTIDE SEQUENCE</scope>
    <source>
        <strain evidence="3">LuFRes1</strain>
    </source>
</reference>
<sequence length="386" mass="43191">MIELIAVRNFKSLAQFKLRLHRFNCLVGMNGAGKSTVLQAIDFIAQLMEGRIDEWLAMREWSASELNCKLRPESNISVAVSFRTSSGQQLNWVATFNRTELQCSTETVVGSGGVLLHVKGRHYRIGGGKDAPLTFKYQGSILSQLRDEELPASLLEFRDCMRKIRSLELLAPNLMRRRARSGDTDIGAGGEKLTAFLHGIKGAARDRLLELLRSFYPTLVDFKVSTQRAGWKRLTVIEQFGTQRLETEARHVNDGLLRVLAVLAQADSDRSLILLDEIENGMNPEIIEKLVDALVEAHQQILVTTHSPMILNYLDDAVARESVSFIYKSERGETRARPFFEVPRIAKKLEVMGPGEAFVDTDLNLLAQECMTLDDEDAAREAAEAG</sequence>
<dbReference type="Gene3D" id="3.40.50.300">
    <property type="entry name" value="P-loop containing nucleotide triphosphate hydrolases"/>
    <property type="match status" value="2"/>
</dbReference>
<dbReference type="SUPFAM" id="SSF52540">
    <property type="entry name" value="P-loop containing nucleoside triphosphate hydrolases"/>
    <property type="match status" value="1"/>
</dbReference>
<evidence type="ECO:0000313" key="3">
    <source>
        <dbReference type="EMBL" id="NMG23848.1"/>
    </source>
</evidence>
<dbReference type="CDD" id="cd00267">
    <property type="entry name" value="ABC_ATPase"/>
    <property type="match status" value="1"/>
</dbReference>
<feature type="domain" description="ATPase AAA-type core" evidence="2">
    <location>
        <begin position="141"/>
        <end position="311"/>
    </location>
</feature>
<dbReference type="EMBL" id="WTVG01000006">
    <property type="protein sequence ID" value="NMG23848.1"/>
    <property type="molecule type" value="Genomic_DNA"/>
</dbReference>
<dbReference type="InterPro" id="IPR027417">
    <property type="entry name" value="P-loop_NTPase"/>
</dbReference>